<dbReference type="RefSeq" id="WP_079603356.1">
    <property type="nucleotide sequence ID" value="NZ_LT670817.1"/>
</dbReference>
<evidence type="ECO:0000313" key="1">
    <source>
        <dbReference type="EMBL" id="SHH37028.1"/>
    </source>
</evidence>
<dbReference type="CDD" id="cd19608">
    <property type="entry name" value="GH113_mannanase-like"/>
    <property type="match status" value="1"/>
</dbReference>
<name>A0A1M5SFG8_9BRAD</name>
<dbReference type="InterPro" id="IPR017853">
    <property type="entry name" value="GH"/>
</dbReference>
<evidence type="ECO:0008006" key="3">
    <source>
        <dbReference type="Google" id="ProtNLM"/>
    </source>
</evidence>
<dbReference type="SUPFAM" id="SSF51120">
    <property type="entry name" value="beta-Roll"/>
    <property type="match status" value="1"/>
</dbReference>
<accession>A0A1M5SFG8</accession>
<dbReference type="Proteomes" id="UP000189796">
    <property type="component" value="Chromosome I"/>
</dbReference>
<dbReference type="Gene3D" id="3.90.930.1">
    <property type="match status" value="2"/>
</dbReference>
<dbReference type="Pfam" id="PF22612">
    <property type="entry name" value="GH113"/>
    <property type="match status" value="1"/>
</dbReference>
<dbReference type="EMBL" id="LT670817">
    <property type="protein sequence ID" value="SHH37028.1"/>
    <property type="molecule type" value="Genomic_DNA"/>
</dbReference>
<evidence type="ECO:0000313" key="2">
    <source>
        <dbReference type="Proteomes" id="UP000189796"/>
    </source>
</evidence>
<dbReference type="Gene3D" id="3.20.20.80">
    <property type="entry name" value="Glycosidases"/>
    <property type="match status" value="1"/>
</dbReference>
<protein>
    <recommendedName>
        <fullName evidence="3">YD repeat-containing protein</fullName>
    </recommendedName>
</protein>
<reference evidence="1 2" key="1">
    <citation type="submission" date="2016-11" db="EMBL/GenBank/DDBJ databases">
        <authorList>
            <person name="Jaros S."/>
            <person name="Januszkiewicz K."/>
            <person name="Wedrychowicz H."/>
        </authorList>
    </citation>
    <scope>NUCLEOTIDE SEQUENCE [LARGE SCALE GENOMIC DNA]</scope>
    <source>
        <strain evidence="1 2">GAS138</strain>
    </source>
</reference>
<dbReference type="SUPFAM" id="SSF51445">
    <property type="entry name" value="(Trans)glycosidases"/>
    <property type="match status" value="1"/>
</dbReference>
<gene>
    <name evidence="1" type="ORF">SAMN05443248_4581</name>
</gene>
<proteinExistence type="predicted"/>
<dbReference type="AlphaFoldDB" id="A0A1M5SFG8"/>
<dbReference type="InterPro" id="IPR011049">
    <property type="entry name" value="Serralysin-like_metalloprot_C"/>
</dbReference>
<dbReference type="OrthoDB" id="9803927at2"/>
<dbReference type="InterPro" id="IPR055151">
    <property type="entry name" value="GH113"/>
</dbReference>
<sequence>MANIFEVQGFGALSEWNGQFSSASADQAFHTIAALGSNSIELTARIWTQSGTTDTVIADPAKTESDASLLAGFQAAHAAGLSVVFKAAISPLDGTPTSSMAPTDVSAFFASYEAEIVHLATIAQAGGVETFAIGNEMSSLSGPQYRGYWTDLIAAVRQVYHGELTYAAATDEASKVSFWDELDTIGVNTYPPLTTSSTPTVQDLVNAWNEVPTNPYYAAAFEHKSPVDFLHSLSEQYGKPVLMTEMGYRSIDGTAIQPGSWTINGTPDPAAQADAYKAFFQVWTAEGGSWMQGVELWQWDLNNQYTSTGYSVMGKPAEAVVSQYFHGDGTATGGLAFTQVVNGDGSVVRADYDVAGHLTQFATSYVDGSFDQFTFNASGLETSETIRHADGSRDIYNYGIVGEGYTSQHTLSDSLGHSVAIEDYRADGSLILKQTVDASGIKTVDQYDSLGHTIEVTVTQKDGSYVQSTYAADGSLVTETLAHADGSRDIYSYGIVGKDYSSQHTVDDSSGHSVLIEDYRADGSMLLKQTVESGVVSTLDQYDSAGHVTEETVTQKDGSYVQSIYAADDTLTTETLRHADGSRDIYSYDIVGKDYTSQHTVDDSSGHSVLIEDYRADGSLLLKQTVDASGIKTVDTYDITGQAYTARHDVTDASGHRIMTTFDNNDGSHTMTAYVSGVTLTSTTANDVINSAGGDTFVFNQVSGHDIINNFKSGDAAGHDILQLASNVAVDFAHLAVQVVGHDTVIDLGHDASITLAGVMTPLTAHDVLIV</sequence>
<organism evidence="1 2">
    <name type="scientific">Bradyrhizobium erythrophlei</name>
    <dbReference type="NCBI Taxonomy" id="1437360"/>
    <lineage>
        <taxon>Bacteria</taxon>
        <taxon>Pseudomonadati</taxon>
        <taxon>Pseudomonadota</taxon>
        <taxon>Alphaproteobacteria</taxon>
        <taxon>Hyphomicrobiales</taxon>
        <taxon>Nitrobacteraceae</taxon>
        <taxon>Bradyrhizobium</taxon>
    </lineage>
</organism>